<gene>
    <name evidence="2" type="ORF">C5E45_15275</name>
</gene>
<dbReference type="EMBL" id="PSZC01000009">
    <property type="protein sequence ID" value="PPJ37477.1"/>
    <property type="molecule type" value="Genomic_DNA"/>
</dbReference>
<evidence type="ECO:0000313" key="2">
    <source>
        <dbReference type="EMBL" id="PPJ37477.1"/>
    </source>
</evidence>
<evidence type="ECO:0000313" key="3">
    <source>
        <dbReference type="Proteomes" id="UP000239874"/>
    </source>
</evidence>
<name>A0A2S6AQB8_9NOCA</name>
<dbReference type="Proteomes" id="UP000239874">
    <property type="component" value="Unassembled WGS sequence"/>
</dbReference>
<keyword evidence="2" id="KW-0808">Transferase</keyword>
<feature type="region of interest" description="Disordered" evidence="1">
    <location>
        <begin position="1"/>
        <end position="20"/>
    </location>
</feature>
<dbReference type="GO" id="GO:0032259">
    <property type="term" value="P:methylation"/>
    <property type="evidence" value="ECO:0007669"/>
    <property type="project" value="UniProtKB-KW"/>
</dbReference>
<sequence>MSSQQEAEPQAPEPISIHNPRRAQCGRVHDFLLTGGKDSYDVDREVGEQIMRECSAFQESARAARLFLVRAVHHLTAECGISQFVELGSGYPCSPNLHEVARSTAPTTRTLYLDSDAVIAAHGRAFLEDEHNVFVHADLTDTSTVAQQIDKNMNLAVPVAICLGFVGEFIEDPQAVVNAVSAVVPAGSYVILSHVTSDVDTEEVTRAAEIYRDYGIAFWPRPRQEIEEILSGCELIEPGLVASQRWRPDPDIDAVHAAALGWDPASIGETCLAAVGKVR</sequence>
<evidence type="ECO:0000256" key="1">
    <source>
        <dbReference type="SAM" id="MobiDB-lite"/>
    </source>
</evidence>
<reference evidence="2 3" key="1">
    <citation type="submission" date="2018-02" db="EMBL/GenBank/DDBJ databases">
        <title>8 Nocardia nova and 1 Nocardia cyriacigeorgica strain used for evolution to TMP-SMX.</title>
        <authorList>
            <person name="Mehta H."/>
            <person name="Weng J."/>
            <person name="Shamoo Y."/>
        </authorList>
    </citation>
    <scope>NUCLEOTIDE SEQUENCE [LARGE SCALE GENOMIC DNA]</scope>
    <source>
        <strain evidence="2 3">MDA3139</strain>
    </source>
</reference>
<dbReference type="Pfam" id="PF04672">
    <property type="entry name" value="Methyltransf_19"/>
    <property type="match status" value="1"/>
</dbReference>
<dbReference type="SUPFAM" id="SSF53335">
    <property type="entry name" value="S-adenosyl-L-methionine-dependent methyltransferases"/>
    <property type="match status" value="1"/>
</dbReference>
<comment type="caution">
    <text evidence="2">The sequence shown here is derived from an EMBL/GenBank/DDBJ whole genome shotgun (WGS) entry which is preliminary data.</text>
</comment>
<dbReference type="AlphaFoldDB" id="A0A2S6AQB8"/>
<proteinExistence type="predicted"/>
<dbReference type="InterPro" id="IPR006764">
    <property type="entry name" value="SAM_dep_MeTrfase_SAV2177_type"/>
</dbReference>
<keyword evidence="2" id="KW-0489">Methyltransferase</keyword>
<accession>A0A2S6AQB8</accession>
<dbReference type="RefSeq" id="WP_104378370.1">
    <property type="nucleotide sequence ID" value="NZ_PSZC01000009.1"/>
</dbReference>
<dbReference type="InterPro" id="IPR029063">
    <property type="entry name" value="SAM-dependent_MTases_sf"/>
</dbReference>
<dbReference type="OrthoDB" id="4562414at2"/>
<protein>
    <submittedName>
        <fullName evidence="2">Methyltransferase</fullName>
    </submittedName>
</protein>
<dbReference type="GO" id="GO:0008168">
    <property type="term" value="F:methyltransferase activity"/>
    <property type="evidence" value="ECO:0007669"/>
    <property type="project" value="UniProtKB-KW"/>
</dbReference>
<dbReference type="PIRSF" id="PIRSF017393">
    <property type="entry name" value="MTase_SAV2177"/>
    <property type="match status" value="1"/>
</dbReference>
<organism evidence="2 3">
    <name type="scientific">Nocardia nova</name>
    <dbReference type="NCBI Taxonomy" id="37330"/>
    <lineage>
        <taxon>Bacteria</taxon>
        <taxon>Bacillati</taxon>
        <taxon>Actinomycetota</taxon>
        <taxon>Actinomycetes</taxon>
        <taxon>Mycobacteriales</taxon>
        <taxon>Nocardiaceae</taxon>
        <taxon>Nocardia</taxon>
    </lineage>
</organism>
<dbReference type="Gene3D" id="3.40.50.150">
    <property type="entry name" value="Vaccinia Virus protein VP39"/>
    <property type="match status" value="1"/>
</dbReference>